<keyword evidence="2" id="KW-0732">Signal</keyword>
<organism evidence="3 4">
    <name type="scientific">Paenibacillus oryzae</name>
    <dbReference type="NCBI Taxonomy" id="1844972"/>
    <lineage>
        <taxon>Bacteria</taxon>
        <taxon>Bacillati</taxon>
        <taxon>Bacillota</taxon>
        <taxon>Bacilli</taxon>
        <taxon>Bacillales</taxon>
        <taxon>Paenibacillaceae</taxon>
        <taxon>Paenibacillus</taxon>
    </lineage>
</organism>
<keyword evidence="4" id="KW-1185">Reference proteome</keyword>
<dbReference type="EMBL" id="LYPA01000065">
    <property type="protein sequence ID" value="OBR64469.1"/>
    <property type="molecule type" value="Genomic_DNA"/>
</dbReference>
<accession>A0A1A5YFW3</accession>
<protein>
    <recommendedName>
        <fullName evidence="5">MYXO-CTERM domain-containing protein</fullName>
    </recommendedName>
</protein>
<keyword evidence="1" id="KW-0812">Transmembrane</keyword>
<feature type="chain" id="PRO_5038923226" description="MYXO-CTERM domain-containing protein" evidence="2">
    <location>
        <begin position="20"/>
        <end position="158"/>
    </location>
</feature>
<dbReference type="Proteomes" id="UP000092024">
    <property type="component" value="Unassembled WGS sequence"/>
</dbReference>
<dbReference type="AlphaFoldDB" id="A0A1A5YFW3"/>
<sequence length="158" mass="17338">MKKAGLLAIIMTCFTFAIALPAASAHDGADALTANVSQMDNAANYNRASTDGNMMNRAEYDMNRGMNRVENGMNRGMNRVENGMNRTMNYVENGMNRTFGTDGYANTNRAATMNNGRYRTNAATTTTTATNRNFNWGWLGLLGLIGLAGMRSRDRDRA</sequence>
<proteinExistence type="predicted"/>
<comment type="caution">
    <text evidence="3">The sequence shown here is derived from an EMBL/GenBank/DDBJ whole genome shotgun (WGS) entry which is preliminary data.</text>
</comment>
<evidence type="ECO:0008006" key="5">
    <source>
        <dbReference type="Google" id="ProtNLM"/>
    </source>
</evidence>
<feature type="signal peptide" evidence="2">
    <location>
        <begin position="1"/>
        <end position="19"/>
    </location>
</feature>
<evidence type="ECO:0000313" key="4">
    <source>
        <dbReference type="Proteomes" id="UP000092024"/>
    </source>
</evidence>
<dbReference type="NCBIfam" id="NF041742">
    <property type="entry name" value="WGxxGxxG_fam"/>
    <property type="match status" value="1"/>
</dbReference>
<evidence type="ECO:0000256" key="2">
    <source>
        <dbReference type="SAM" id="SignalP"/>
    </source>
</evidence>
<keyword evidence="1" id="KW-1133">Transmembrane helix</keyword>
<dbReference type="RefSeq" id="WP_068685163.1">
    <property type="nucleotide sequence ID" value="NZ_LYPA01000065.1"/>
</dbReference>
<keyword evidence="1" id="KW-0472">Membrane</keyword>
<evidence type="ECO:0000313" key="3">
    <source>
        <dbReference type="EMBL" id="OBR64469.1"/>
    </source>
</evidence>
<feature type="transmembrane region" description="Helical" evidence="1">
    <location>
        <begin position="134"/>
        <end position="150"/>
    </location>
</feature>
<evidence type="ECO:0000256" key="1">
    <source>
        <dbReference type="SAM" id="Phobius"/>
    </source>
</evidence>
<reference evidence="3 4" key="1">
    <citation type="submission" date="2016-05" db="EMBL/GenBank/DDBJ databases">
        <title>Paenibacillus oryzae. sp. nov., isolated from the rice root.</title>
        <authorList>
            <person name="Zhang J."/>
            <person name="Zhang X."/>
        </authorList>
    </citation>
    <scope>NUCLEOTIDE SEQUENCE [LARGE SCALE GENOMIC DNA]</scope>
    <source>
        <strain evidence="3 4">1DrF-4</strain>
    </source>
</reference>
<dbReference type="NCBIfam" id="NF038039">
    <property type="entry name" value="WGxxGxxG-CTERM"/>
    <property type="match status" value="1"/>
</dbReference>
<dbReference type="OrthoDB" id="2650524at2"/>
<gene>
    <name evidence="3" type="ORF">A7K91_13330</name>
</gene>
<name>A0A1A5YFW3_9BACL</name>